<dbReference type="GO" id="GO:0032993">
    <property type="term" value="C:protein-DNA complex"/>
    <property type="evidence" value="ECO:0007669"/>
    <property type="project" value="TreeGrafter"/>
</dbReference>
<dbReference type="OrthoDB" id="3388207at2"/>
<dbReference type="InterPro" id="IPR005119">
    <property type="entry name" value="LysR_subst-bd"/>
</dbReference>
<gene>
    <name evidence="7" type="ORF">Stube_68490</name>
</gene>
<feature type="compositionally biased region" description="Low complexity" evidence="5">
    <location>
        <begin position="228"/>
        <end position="237"/>
    </location>
</feature>
<accession>A0A640V7K8</accession>
<protein>
    <recommendedName>
        <fullName evidence="6">LysR substrate-binding domain-containing protein</fullName>
    </recommendedName>
</protein>
<dbReference type="PANTHER" id="PTHR30346:SF0">
    <property type="entry name" value="HCA OPERON TRANSCRIPTIONAL ACTIVATOR HCAR"/>
    <property type="match status" value="1"/>
</dbReference>
<feature type="compositionally biased region" description="Basic residues" evidence="5">
    <location>
        <begin position="253"/>
        <end position="263"/>
    </location>
</feature>
<keyword evidence="3" id="KW-0238">DNA-binding</keyword>
<dbReference type="GO" id="GO:0003677">
    <property type="term" value="F:DNA binding"/>
    <property type="evidence" value="ECO:0007669"/>
    <property type="project" value="UniProtKB-KW"/>
</dbReference>
<feature type="domain" description="LysR substrate-binding" evidence="6">
    <location>
        <begin position="22"/>
        <end position="194"/>
    </location>
</feature>
<dbReference type="AlphaFoldDB" id="A0A640V7K8"/>
<dbReference type="EMBL" id="BLIR01000003">
    <property type="protein sequence ID" value="GFE42176.1"/>
    <property type="molecule type" value="Genomic_DNA"/>
</dbReference>
<dbReference type="GeneID" id="96287889"/>
<evidence type="ECO:0000256" key="1">
    <source>
        <dbReference type="ARBA" id="ARBA00009437"/>
    </source>
</evidence>
<keyword evidence="2" id="KW-0805">Transcription regulation</keyword>
<proteinExistence type="inferred from homology"/>
<feature type="compositionally biased region" description="Gly residues" evidence="5">
    <location>
        <begin position="238"/>
        <end position="250"/>
    </location>
</feature>
<evidence type="ECO:0000313" key="7">
    <source>
        <dbReference type="EMBL" id="GFE42176.1"/>
    </source>
</evidence>
<evidence type="ECO:0000256" key="3">
    <source>
        <dbReference type="ARBA" id="ARBA00023125"/>
    </source>
</evidence>
<dbReference type="PANTHER" id="PTHR30346">
    <property type="entry name" value="TRANSCRIPTIONAL DUAL REGULATOR HCAR-RELATED"/>
    <property type="match status" value="1"/>
</dbReference>
<dbReference type="Proteomes" id="UP000431826">
    <property type="component" value="Unassembled WGS sequence"/>
</dbReference>
<dbReference type="GO" id="GO:0003700">
    <property type="term" value="F:DNA-binding transcription factor activity"/>
    <property type="evidence" value="ECO:0007669"/>
    <property type="project" value="TreeGrafter"/>
</dbReference>
<evidence type="ECO:0000256" key="2">
    <source>
        <dbReference type="ARBA" id="ARBA00023015"/>
    </source>
</evidence>
<keyword evidence="4" id="KW-0804">Transcription</keyword>
<organism evidence="7 8">
    <name type="scientific">Streptomyces tubercidicus</name>
    <dbReference type="NCBI Taxonomy" id="47759"/>
    <lineage>
        <taxon>Bacteria</taxon>
        <taxon>Bacillati</taxon>
        <taxon>Actinomycetota</taxon>
        <taxon>Actinomycetes</taxon>
        <taxon>Kitasatosporales</taxon>
        <taxon>Streptomycetaceae</taxon>
        <taxon>Streptomyces</taxon>
    </lineage>
</organism>
<evidence type="ECO:0000256" key="5">
    <source>
        <dbReference type="SAM" id="MobiDB-lite"/>
    </source>
</evidence>
<evidence type="ECO:0000313" key="8">
    <source>
        <dbReference type="Proteomes" id="UP000431826"/>
    </source>
</evidence>
<evidence type="ECO:0000256" key="4">
    <source>
        <dbReference type="ARBA" id="ARBA00023163"/>
    </source>
</evidence>
<feature type="region of interest" description="Disordered" evidence="5">
    <location>
        <begin position="196"/>
        <end position="263"/>
    </location>
</feature>
<comment type="caution">
    <text evidence="7">The sequence shown here is derived from an EMBL/GenBank/DDBJ whole genome shotgun (WGS) entry which is preliminary data.</text>
</comment>
<dbReference type="RefSeq" id="WP_159749391.1">
    <property type="nucleotide sequence ID" value="NZ_BLIR01000003.1"/>
</dbReference>
<sequence length="263" mass="27830">MTSSDASPSFRLAYVPGVTPTKWVRIWNERLPDVPLTLIPVPAADACALLRDGGADAGFVRLPVDRTDLAAIPLYTETTVVVVPKDHLVTAVDEVAAEDLADEIVLHPLDDTLEWESRPGLPANERPATTGDAIELVAAGVGLLVVPQSLARLHHRKDLTYRPVSDAPASRVALSWPQEETTDLVEDFIGIVRGRTVNSTRGRSQAPAQAQAKAKRPEAGGARRKPAAGKTAGKTAGKSGGKGARSGSGGPKAARRGKPRRRS</sequence>
<comment type="similarity">
    <text evidence="1">Belongs to the LysR transcriptional regulatory family.</text>
</comment>
<evidence type="ECO:0000259" key="6">
    <source>
        <dbReference type="Pfam" id="PF03466"/>
    </source>
</evidence>
<dbReference type="Gene3D" id="3.40.190.10">
    <property type="entry name" value="Periplasmic binding protein-like II"/>
    <property type="match status" value="2"/>
</dbReference>
<dbReference type="CDD" id="cd08414">
    <property type="entry name" value="PBP2_LTTR_aromatics_like"/>
    <property type="match status" value="1"/>
</dbReference>
<name>A0A640V7K8_9ACTN</name>
<dbReference type="Pfam" id="PF03466">
    <property type="entry name" value="LysR_substrate"/>
    <property type="match status" value="1"/>
</dbReference>
<dbReference type="SUPFAM" id="SSF53850">
    <property type="entry name" value="Periplasmic binding protein-like II"/>
    <property type="match status" value="1"/>
</dbReference>
<keyword evidence="8" id="KW-1185">Reference proteome</keyword>
<reference evidence="7 8" key="1">
    <citation type="submission" date="2019-12" db="EMBL/GenBank/DDBJ databases">
        <title>Whole genome shotgun sequence of Streptomyces tubercidicus NBRC 13090.</title>
        <authorList>
            <person name="Ichikawa N."/>
            <person name="Kimura A."/>
            <person name="Kitahashi Y."/>
            <person name="Komaki H."/>
            <person name="Tamura T."/>
        </authorList>
    </citation>
    <scope>NUCLEOTIDE SEQUENCE [LARGE SCALE GENOMIC DNA]</scope>
    <source>
        <strain evidence="7 8">NBRC 13090</strain>
    </source>
</reference>